<evidence type="ECO:0000313" key="3">
    <source>
        <dbReference type="EMBL" id="EHN10885.1"/>
    </source>
</evidence>
<dbReference type="PATRIC" id="fig|1097667.3.peg.2221"/>
<dbReference type="Proteomes" id="UP000005143">
    <property type="component" value="Unassembled WGS sequence"/>
</dbReference>
<dbReference type="EMBL" id="AGUD01000197">
    <property type="protein sequence ID" value="EHN10885.1"/>
    <property type="molecule type" value="Genomic_DNA"/>
</dbReference>
<name>H0E5Z1_9ACTN</name>
<feature type="compositionally biased region" description="Low complexity" evidence="1">
    <location>
        <begin position="330"/>
        <end position="340"/>
    </location>
</feature>
<dbReference type="Gene3D" id="2.60.40.10">
    <property type="entry name" value="Immunoglobulins"/>
    <property type="match status" value="1"/>
</dbReference>
<protein>
    <recommendedName>
        <fullName evidence="2">Alpha-galactosidase NEW3 domain-containing protein</fullName>
    </recommendedName>
</protein>
<evidence type="ECO:0000259" key="2">
    <source>
        <dbReference type="Pfam" id="PF10633"/>
    </source>
</evidence>
<gene>
    <name evidence="3" type="ORF">PAI11_22410</name>
</gene>
<reference evidence="3 4" key="1">
    <citation type="journal article" date="2013" name="Biodegradation">
        <title>Quantitative proteomic analysis of ibuprofen-degrading Patulibacter sp. strain I11.</title>
        <authorList>
            <person name="Almeida B."/>
            <person name="Kjeldal H."/>
            <person name="Lolas I."/>
            <person name="Knudsen A.D."/>
            <person name="Carvalho G."/>
            <person name="Nielsen K.L."/>
            <person name="Barreto Crespo M.T."/>
            <person name="Stensballe A."/>
            <person name="Nielsen J.L."/>
        </authorList>
    </citation>
    <scope>NUCLEOTIDE SEQUENCE [LARGE SCALE GENOMIC DNA]</scope>
    <source>
        <strain evidence="3 4">I11</strain>
    </source>
</reference>
<accession>H0E5Z1</accession>
<feature type="domain" description="Alpha-galactosidase NEW3" evidence="2">
    <location>
        <begin position="261"/>
        <end position="333"/>
    </location>
</feature>
<dbReference type="Pfam" id="PF10633">
    <property type="entry name" value="NPCBM_assoc"/>
    <property type="match status" value="1"/>
</dbReference>
<evidence type="ECO:0000313" key="4">
    <source>
        <dbReference type="Proteomes" id="UP000005143"/>
    </source>
</evidence>
<comment type="caution">
    <text evidence="3">The sequence shown here is derived from an EMBL/GenBank/DDBJ whole genome shotgun (WGS) entry which is preliminary data.</text>
</comment>
<dbReference type="GO" id="GO:0005975">
    <property type="term" value="P:carbohydrate metabolic process"/>
    <property type="evidence" value="ECO:0007669"/>
    <property type="project" value="UniProtKB-ARBA"/>
</dbReference>
<proteinExistence type="predicted"/>
<keyword evidence="4" id="KW-1185">Reference proteome</keyword>
<organism evidence="3 4">
    <name type="scientific">Patulibacter medicamentivorans</name>
    <dbReference type="NCBI Taxonomy" id="1097667"/>
    <lineage>
        <taxon>Bacteria</taxon>
        <taxon>Bacillati</taxon>
        <taxon>Actinomycetota</taxon>
        <taxon>Thermoleophilia</taxon>
        <taxon>Solirubrobacterales</taxon>
        <taxon>Patulibacteraceae</taxon>
        <taxon>Patulibacter</taxon>
    </lineage>
</organism>
<feature type="region of interest" description="Disordered" evidence="1">
    <location>
        <begin position="320"/>
        <end position="352"/>
    </location>
</feature>
<dbReference type="AlphaFoldDB" id="H0E5Z1"/>
<sequence>MAIVGLAAVPAASADTPITVAITDGRFTVGTVRDIAVATAAKPGKLTGTVAADNRTVTIPASGVQVPTYVQAGGGATITTTFAAAGNLTGTLDVNARTVSLSGPFDITFRAEGLPAAYHVDPVSCRISGAAFGFSTGNVTVPAKNASGASAPVTYAGALLDRGTGRVALSGISAAPLPSSQATTSGAGAVSDAQVCKDLDNGIGLPTAGGFRFAGTVSAPGLVPSAPVGGDGNYGGGTQNPPAAKTPRIKLALGKLKRVARGKLVTAKIKVTNTGTASAKSVRIQLKAPAGVKLSRRTLTTKTLKAGASKTFRVNLRPGKRAKSGSRLRATATATGVTTTRKSQALRLTRGS</sequence>
<dbReference type="InterPro" id="IPR018905">
    <property type="entry name" value="A-galactase_NEW3"/>
</dbReference>
<dbReference type="InterPro" id="IPR013783">
    <property type="entry name" value="Ig-like_fold"/>
</dbReference>
<evidence type="ECO:0000256" key="1">
    <source>
        <dbReference type="SAM" id="MobiDB-lite"/>
    </source>
</evidence>